<dbReference type="OrthoDB" id="5573484at2"/>
<dbReference type="KEGG" id="taf:THA_747"/>
<dbReference type="AlphaFoldDB" id="B7IGJ9"/>
<organism evidence="1 2">
    <name type="scientific">Thermosipho africanus (strain TCF52B)</name>
    <dbReference type="NCBI Taxonomy" id="484019"/>
    <lineage>
        <taxon>Bacteria</taxon>
        <taxon>Thermotogati</taxon>
        <taxon>Thermotogota</taxon>
        <taxon>Thermotogae</taxon>
        <taxon>Thermotogales</taxon>
        <taxon>Fervidobacteriaceae</taxon>
        <taxon>Thermosipho</taxon>
    </lineage>
</organism>
<dbReference type="HOGENOM" id="CLU_1255445_0_0_0"/>
<accession>B7IGJ9</accession>
<evidence type="ECO:0000313" key="2">
    <source>
        <dbReference type="Proteomes" id="UP000002453"/>
    </source>
</evidence>
<reference evidence="1 2" key="1">
    <citation type="journal article" date="2009" name="J. Bacteriol.">
        <title>The genome of Thermosipho africanus TCF52B: lateral genetic connections to the Firmicutes and Archaea.</title>
        <authorList>
            <person name="Nesboe C.L."/>
            <person name="Bapteste E."/>
            <person name="Curtis B."/>
            <person name="Dahle H."/>
            <person name="Lopez P."/>
            <person name="Macleod D."/>
            <person name="Dlutek M."/>
            <person name="Bowman S."/>
            <person name="Zhaxybayeva O."/>
            <person name="Birkeland N.-K."/>
            <person name="Doolittle W.F."/>
        </authorList>
    </citation>
    <scope>NUCLEOTIDE SEQUENCE [LARGE SCALE GENOMIC DNA]</scope>
    <source>
        <strain evidence="1 2">TCF52B</strain>
    </source>
</reference>
<name>B7IGJ9_THEAB</name>
<dbReference type="STRING" id="484019.THA_747"/>
<gene>
    <name evidence="1" type="ordered locus">THA_747</name>
</gene>
<dbReference type="Proteomes" id="UP000002453">
    <property type="component" value="Chromosome"/>
</dbReference>
<sequence>MDKIIKKLKQIDPFSVFNLIEIHKKYGTTGTFFFLPDNQPKKFGNGYKLHRNIKHLQLLEKEIMAINGSIGIHYDARYLEENRMKNDLDNLKNVFSSIMEAGRAHYLLFDITKSFKILENSGIKIDTTCSYADRVGFRFGTCKPFNPYNFEKNREYGLLEIPLVVMDGTLQSKKYMGLTPKEGLKKIKELINKTIRYKGTLANVTEKVERVKVEKRATPQ</sequence>
<proteinExistence type="predicted"/>
<keyword evidence="2" id="KW-1185">Reference proteome</keyword>
<protein>
    <submittedName>
        <fullName evidence="1">Uncharacterized protein</fullName>
    </submittedName>
</protein>
<dbReference type="RefSeq" id="WP_012579772.1">
    <property type="nucleotide sequence ID" value="NC_011653.1"/>
</dbReference>
<evidence type="ECO:0000313" key="1">
    <source>
        <dbReference type="EMBL" id="ACJ75213.1"/>
    </source>
</evidence>
<dbReference type="Gene3D" id="3.20.20.370">
    <property type="entry name" value="Glycoside hydrolase/deacetylase"/>
    <property type="match status" value="1"/>
</dbReference>
<dbReference type="eggNOG" id="COG0726">
    <property type="taxonomic scope" value="Bacteria"/>
</dbReference>
<dbReference type="EMBL" id="CP001185">
    <property type="protein sequence ID" value="ACJ75213.1"/>
    <property type="molecule type" value="Genomic_DNA"/>
</dbReference>